<feature type="compositionally biased region" description="Basic and acidic residues" evidence="1">
    <location>
        <begin position="270"/>
        <end position="282"/>
    </location>
</feature>
<dbReference type="EnsemblMetazoa" id="Aqu2.1.42860_001">
    <property type="protein sequence ID" value="Aqu2.1.42860_001"/>
    <property type="gene ID" value="Aqu2.1.42860"/>
</dbReference>
<protein>
    <submittedName>
        <fullName evidence="2">Uncharacterized protein</fullName>
    </submittedName>
</protein>
<feature type="region of interest" description="Disordered" evidence="1">
    <location>
        <begin position="85"/>
        <end position="123"/>
    </location>
</feature>
<reference evidence="2" key="1">
    <citation type="submission" date="2017-05" db="UniProtKB">
        <authorList>
            <consortium name="EnsemblMetazoa"/>
        </authorList>
    </citation>
    <scope>IDENTIFICATION</scope>
</reference>
<proteinExistence type="predicted"/>
<name>A0A1X7VSQ2_AMPQE</name>
<dbReference type="AlphaFoldDB" id="A0A1X7VSQ2"/>
<feature type="region of interest" description="Disordered" evidence="1">
    <location>
        <begin position="270"/>
        <end position="292"/>
    </location>
</feature>
<dbReference type="OrthoDB" id="5970031at2759"/>
<feature type="compositionally biased region" description="Acidic residues" evidence="1">
    <location>
        <begin position="283"/>
        <end position="292"/>
    </location>
</feature>
<accession>A0A1X7VSQ2</accession>
<feature type="compositionally biased region" description="Polar residues" evidence="1">
    <location>
        <begin position="109"/>
        <end position="121"/>
    </location>
</feature>
<organism evidence="2">
    <name type="scientific">Amphimedon queenslandica</name>
    <name type="common">Sponge</name>
    <dbReference type="NCBI Taxonomy" id="400682"/>
    <lineage>
        <taxon>Eukaryota</taxon>
        <taxon>Metazoa</taxon>
        <taxon>Porifera</taxon>
        <taxon>Demospongiae</taxon>
        <taxon>Heteroscleromorpha</taxon>
        <taxon>Haplosclerida</taxon>
        <taxon>Niphatidae</taxon>
        <taxon>Amphimedon</taxon>
    </lineage>
</organism>
<dbReference type="InParanoid" id="A0A1X7VSQ2"/>
<evidence type="ECO:0000313" key="2">
    <source>
        <dbReference type="EnsemblMetazoa" id="Aqu2.1.42860_001"/>
    </source>
</evidence>
<sequence>MFLDWKSVVLESLFNEKVISWKLVYDISLKSEGLTCIHMLKYTQVSLTQFPEITLDLAEEKIAIMNKLRVVSSIRFDGIVNGNTLENKEDTNAQTDGEPLPKRRKHAKCSSTETPAATTPVSPEKTEIENVLQMIIESPDSKLPSVSGTRIIKAAKQLLWSANKSQLGLFQEKLEEASLFVSSSEYNTFLASVNRTVGITSYPAISSFEVTLECSHLIGKKQTLAEISATASTVKSSPSLSFDKQNALWYVGGYVIGKKEMDMRLPLKDELLEDHKEDNGDKESEDEEGNNI</sequence>
<evidence type="ECO:0000256" key="1">
    <source>
        <dbReference type="SAM" id="MobiDB-lite"/>
    </source>
</evidence>